<name>A0A6J4NEE0_9CYAN</name>
<dbReference type="EMBL" id="CADCTZ010001184">
    <property type="protein sequence ID" value="CAA9383731.1"/>
    <property type="molecule type" value="Genomic_DNA"/>
</dbReference>
<reference evidence="1" key="1">
    <citation type="submission" date="2020-02" db="EMBL/GenBank/DDBJ databases">
        <authorList>
            <person name="Meier V. D."/>
        </authorList>
    </citation>
    <scope>NUCLEOTIDE SEQUENCE</scope>
    <source>
        <strain evidence="1">AVDCRST_MAG84</strain>
    </source>
</reference>
<sequence>MNAARRQILPAGKFWDNTDILGWDKMLLCDRQQRLIAIRVTIKKGIGKGGIGNREFFHLFLSLNPLNPLHNPLPKPHRKIPYTIRCRTSF</sequence>
<accession>A0A6J4NEE0</accession>
<evidence type="ECO:0000313" key="1">
    <source>
        <dbReference type="EMBL" id="CAA9383731.1"/>
    </source>
</evidence>
<protein>
    <submittedName>
        <fullName evidence="1">Uncharacterized protein</fullName>
    </submittedName>
</protein>
<organism evidence="1">
    <name type="scientific">uncultured Microcoleus sp</name>
    <dbReference type="NCBI Taxonomy" id="259945"/>
    <lineage>
        <taxon>Bacteria</taxon>
        <taxon>Bacillati</taxon>
        <taxon>Cyanobacteriota</taxon>
        <taxon>Cyanophyceae</taxon>
        <taxon>Oscillatoriophycideae</taxon>
        <taxon>Oscillatoriales</taxon>
        <taxon>Microcoleaceae</taxon>
        <taxon>Microcoleus</taxon>
        <taxon>environmental samples</taxon>
    </lineage>
</organism>
<proteinExistence type="predicted"/>
<dbReference type="AlphaFoldDB" id="A0A6J4NEE0"/>
<gene>
    <name evidence="1" type="ORF">AVDCRST_MAG84-5227</name>
</gene>